<proteinExistence type="predicted"/>
<gene>
    <name evidence="1" type="ORF">TNCV_2180821</name>
</gene>
<dbReference type="AlphaFoldDB" id="A0A8X6VUV0"/>
<dbReference type="Proteomes" id="UP000887159">
    <property type="component" value="Unassembled WGS sequence"/>
</dbReference>
<comment type="caution">
    <text evidence="1">The sequence shown here is derived from an EMBL/GenBank/DDBJ whole genome shotgun (WGS) entry which is preliminary data.</text>
</comment>
<sequence>MKLDQLIQSSTSKYSELEAMNLSQTQSQERKSRKLIFEYTVTQESTAATCGMRSLSSTKSITTLTRPPQKTYNFRRPYREQLWSSSNLPEVT</sequence>
<name>A0A8X6VUV0_TRICX</name>
<organism evidence="1 2">
    <name type="scientific">Trichonephila clavipes</name>
    <name type="common">Golden silk orbweaver</name>
    <name type="synonym">Nephila clavipes</name>
    <dbReference type="NCBI Taxonomy" id="2585209"/>
    <lineage>
        <taxon>Eukaryota</taxon>
        <taxon>Metazoa</taxon>
        <taxon>Ecdysozoa</taxon>
        <taxon>Arthropoda</taxon>
        <taxon>Chelicerata</taxon>
        <taxon>Arachnida</taxon>
        <taxon>Araneae</taxon>
        <taxon>Araneomorphae</taxon>
        <taxon>Entelegynae</taxon>
        <taxon>Araneoidea</taxon>
        <taxon>Nephilidae</taxon>
        <taxon>Trichonephila</taxon>
    </lineage>
</organism>
<accession>A0A8X6VUV0</accession>
<dbReference type="EMBL" id="BMAU01021361">
    <property type="protein sequence ID" value="GFY22821.1"/>
    <property type="molecule type" value="Genomic_DNA"/>
</dbReference>
<evidence type="ECO:0000313" key="1">
    <source>
        <dbReference type="EMBL" id="GFY22821.1"/>
    </source>
</evidence>
<reference evidence="1" key="1">
    <citation type="submission" date="2020-08" db="EMBL/GenBank/DDBJ databases">
        <title>Multicomponent nature underlies the extraordinary mechanical properties of spider dragline silk.</title>
        <authorList>
            <person name="Kono N."/>
            <person name="Nakamura H."/>
            <person name="Mori M."/>
            <person name="Yoshida Y."/>
            <person name="Ohtoshi R."/>
            <person name="Malay A.D."/>
            <person name="Moran D.A.P."/>
            <person name="Tomita M."/>
            <person name="Numata K."/>
            <person name="Arakawa K."/>
        </authorList>
    </citation>
    <scope>NUCLEOTIDE SEQUENCE</scope>
</reference>
<keyword evidence="2" id="KW-1185">Reference proteome</keyword>
<evidence type="ECO:0000313" key="2">
    <source>
        <dbReference type="Proteomes" id="UP000887159"/>
    </source>
</evidence>
<protein>
    <submittedName>
        <fullName evidence="1">Uncharacterized protein</fullName>
    </submittedName>
</protein>